<reference evidence="3 4" key="1">
    <citation type="submission" date="2020-09" db="EMBL/GenBank/DDBJ databases">
        <title>Dyella sp. 7MK23 isolated from forest soil.</title>
        <authorList>
            <person name="Fu J."/>
        </authorList>
    </citation>
    <scope>NUCLEOTIDE SEQUENCE [LARGE SCALE GENOMIC DNA]</scope>
    <source>
        <strain evidence="3 4">7MK23</strain>
    </source>
</reference>
<feature type="transmembrane region" description="Helical" evidence="1">
    <location>
        <begin position="156"/>
        <end position="177"/>
    </location>
</feature>
<dbReference type="Proteomes" id="UP000651010">
    <property type="component" value="Unassembled WGS sequence"/>
</dbReference>
<feature type="domain" description="DUF6708" evidence="2">
    <location>
        <begin position="23"/>
        <end position="201"/>
    </location>
</feature>
<evidence type="ECO:0000259" key="2">
    <source>
        <dbReference type="Pfam" id="PF20455"/>
    </source>
</evidence>
<keyword evidence="1" id="KW-1133">Transmembrane helix</keyword>
<evidence type="ECO:0000313" key="3">
    <source>
        <dbReference type="EMBL" id="MBE1161936.1"/>
    </source>
</evidence>
<sequence>MDFHDLEQFFFGIVAIVVMLLMSFFMLFIMPRKDFFTRTHYPIRFNRKKRMVYVYRDKCDGGVLRMPWDAGYFHIGQGIRDKVYLDLRCHLLDGDIVKDTFPVGFFFVPRQAVQELWEFIRVYMEEGPEVLQEDTIITATPSRSWRNSFVLAGTRLLAFNDALVVLLYPFIVCRAFFRWLVMKSCQLPSWPVDIEEVCQIEPNDPNQLAEPAYSGQPGEDEKVYAKMMVKQNRLLSRRARAGDR</sequence>
<name>A0ABR9GD10_9GAMM</name>
<gene>
    <name evidence="3" type="ORF">IGX34_16250</name>
</gene>
<keyword evidence="1" id="KW-0472">Membrane</keyword>
<comment type="caution">
    <text evidence="3">The sequence shown here is derived from an EMBL/GenBank/DDBJ whole genome shotgun (WGS) entry which is preliminary data.</text>
</comment>
<feature type="transmembrane region" description="Helical" evidence="1">
    <location>
        <begin position="6"/>
        <end position="29"/>
    </location>
</feature>
<protein>
    <recommendedName>
        <fullName evidence="2">DUF6708 domain-containing protein</fullName>
    </recommendedName>
</protein>
<evidence type="ECO:0000256" key="1">
    <source>
        <dbReference type="SAM" id="Phobius"/>
    </source>
</evidence>
<dbReference type="RefSeq" id="WP_192556770.1">
    <property type="nucleotide sequence ID" value="NZ_JACZZA010000010.1"/>
</dbReference>
<keyword evidence="1" id="KW-0812">Transmembrane</keyword>
<dbReference type="InterPro" id="IPR046554">
    <property type="entry name" value="DUF6708"/>
</dbReference>
<evidence type="ECO:0000313" key="4">
    <source>
        <dbReference type="Proteomes" id="UP000651010"/>
    </source>
</evidence>
<keyword evidence="4" id="KW-1185">Reference proteome</keyword>
<dbReference type="Pfam" id="PF20455">
    <property type="entry name" value="DUF6708"/>
    <property type="match status" value="1"/>
</dbReference>
<dbReference type="EMBL" id="JACZZA010000010">
    <property type="protein sequence ID" value="MBE1161936.1"/>
    <property type="molecule type" value="Genomic_DNA"/>
</dbReference>
<organism evidence="3 4">
    <name type="scientific">Dyella acidiphila</name>
    <dbReference type="NCBI Taxonomy" id="2775866"/>
    <lineage>
        <taxon>Bacteria</taxon>
        <taxon>Pseudomonadati</taxon>
        <taxon>Pseudomonadota</taxon>
        <taxon>Gammaproteobacteria</taxon>
        <taxon>Lysobacterales</taxon>
        <taxon>Rhodanobacteraceae</taxon>
        <taxon>Dyella</taxon>
    </lineage>
</organism>
<proteinExistence type="predicted"/>
<accession>A0ABR9GD10</accession>